<feature type="domain" description="Rieske" evidence="6">
    <location>
        <begin position="432"/>
        <end position="523"/>
    </location>
</feature>
<dbReference type="PANTHER" id="PTHR13847">
    <property type="entry name" value="SARCOSINE DEHYDROGENASE-RELATED"/>
    <property type="match status" value="1"/>
</dbReference>
<dbReference type="GO" id="GO:0005737">
    <property type="term" value="C:cytoplasm"/>
    <property type="evidence" value="ECO:0007669"/>
    <property type="project" value="TreeGrafter"/>
</dbReference>
<dbReference type="GO" id="GO:0051537">
    <property type="term" value="F:2 iron, 2 sulfur cluster binding"/>
    <property type="evidence" value="ECO:0007669"/>
    <property type="project" value="UniProtKB-KW"/>
</dbReference>
<accession>A0A1G7U5U6</accession>
<evidence type="ECO:0000256" key="3">
    <source>
        <dbReference type="ARBA" id="ARBA00023004"/>
    </source>
</evidence>
<dbReference type="GO" id="GO:0016020">
    <property type="term" value="C:membrane"/>
    <property type="evidence" value="ECO:0007669"/>
    <property type="project" value="InterPro"/>
</dbReference>
<dbReference type="Pfam" id="PF00355">
    <property type="entry name" value="Rieske"/>
    <property type="match status" value="1"/>
</dbReference>
<dbReference type="InterPro" id="IPR036922">
    <property type="entry name" value="Rieske_2Fe-2S_sf"/>
</dbReference>
<dbReference type="InterPro" id="IPR006076">
    <property type="entry name" value="FAD-dep_OxRdtase"/>
</dbReference>
<dbReference type="AlphaFoldDB" id="A0A1G7U5U6"/>
<keyword evidence="1" id="KW-0001">2Fe-2S</keyword>
<keyword evidence="8" id="KW-1185">Reference proteome</keyword>
<protein>
    <submittedName>
        <fullName evidence="7">Glycine/D-amino acid oxidase</fullName>
    </submittedName>
</protein>
<sequence>MNNSSSPSDKPELPQFPESMWRQGIDLPSFSKLKKDIETDVAVIGAGITGITTAYLLVKAGLKVCILETGSILDGTTGYTTAKITSQHGLIYDNLIQYFGQEGARLYFEANEEARSFITKTIHDHNIDCQFQQQPAYLYADSDEQLEKLRNEWSAYEQLGLPGKWIDDLPVPGLAKGAIVMPDQAQFHPIQYVKILLEYVTQHGGELYDDTTIEDKVEDTQEHKLRLQASNGHSITCRYAVSASHFPFSDGGGLYFTRLHAERSYVVAIEPKTPLSEGMYINCGNPKRSLRSAEHNGKQLILVGGESHKTGKTDCTIKRYEELEQFGRDHFGIQAIPYRWSAQDLTTIDGIPYIGPITSRHPYVYVATGYGKWGMTSSTLAAQIISDLILGKDNRYAELFTPSRFKANPGLKNLAVQNAEVAAEWITGKIEKIYLKAEDLVPGQGAVVSHRGKRAGAYRDDKGIVHLVDNTCTHLGCELEWNTAERSWDCPCHGSRFDYRGSVIEGPATKNLAPLKLQYKDSE</sequence>
<dbReference type="PRINTS" id="PR00162">
    <property type="entry name" value="RIESKE"/>
</dbReference>
<dbReference type="RefSeq" id="WP_091235982.1">
    <property type="nucleotide sequence ID" value="NZ_FNBG01000042.1"/>
</dbReference>
<evidence type="ECO:0000256" key="5">
    <source>
        <dbReference type="ARBA" id="ARBA00023157"/>
    </source>
</evidence>
<dbReference type="SUPFAM" id="SSF50022">
    <property type="entry name" value="ISP domain"/>
    <property type="match status" value="1"/>
</dbReference>
<dbReference type="InterPro" id="IPR005805">
    <property type="entry name" value="Rieske_Fe-S_prot_C"/>
</dbReference>
<dbReference type="Proteomes" id="UP000198972">
    <property type="component" value="Unassembled WGS sequence"/>
</dbReference>
<dbReference type="CDD" id="cd03477">
    <property type="entry name" value="Rieske_YhfW_C"/>
    <property type="match status" value="1"/>
</dbReference>
<proteinExistence type="predicted"/>
<evidence type="ECO:0000256" key="1">
    <source>
        <dbReference type="ARBA" id="ARBA00022714"/>
    </source>
</evidence>
<dbReference type="PROSITE" id="PS51296">
    <property type="entry name" value="RIESKE"/>
    <property type="match status" value="1"/>
</dbReference>
<keyword evidence="4" id="KW-0411">Iron-sulfur</keyword>
<dbReference type="InterPro" id="IPR036188">
    <property type="entry name" value="FAD/NAD-bd_sf"/>
</dbReference>
<evidence type="ECO:0000256" key="4">
    <source>
        <dbReference type="ARBA" id="ARBA00023014"/>
    </source>
</evidence>
<dbReference type="InterPro" id="IPR017941">
    <property type="entry name" value="Rieske_2Fe-2S"/>
</dbReference>
<keyword evidence="5" id="KW-1015">Disulfide bond</keyword>
<dbReference type="EMBL" id="FNBG01000042">
    <property type="protein sequence ID" value="SDG42784.1"/>
    <property type="molecule type" value="Genomic_DNA"/>
</dbReference>
<reference evidence="7 8" key="1">
    <citation type="submission" date="2016-10" db="EMBL/GenBank/DDBJ databases">
        <authorList>
            <person name="de Groot N.N."/>
        </authorList>
    </citation>
    <scope>NUCLEOTIDE SEQUENCE [LARGE SCALE GENOMIC DNA]</scope>
    <source>
        <strain evidence="7 8">DSM 28129</strain>
    </source>
</reference>
<evidence type="ECO:0000313" key="8">
    <source>
        <dbReference type="Proteomes" id="UP000198972"/>
    </source>
</evidence>
<evidence type="ECO:0000256" key="2">
    <source>
        <dbReference type="ARBA" id="ARBA00022723"/>
    </source>
</evidence>
<dbReference type="FunFam" id="2.102.10.10:FF:000014">
    <property type="entry name" value="Oxidoreductase, FAD dependent"/>
    <property type="match status" value="1"/>
</dbReference>
<organism evidence="7 8">
    <name type="scientific">Fontibacillus panacisegetis</name>
    <dbReference type="NCBI Taxonomy" id="670482"/>
    <lineage>
        <taxon>Bacteria</taxon>
        <taxon>Bacillati</taxon>
        <taxon>Bacillota</taxon>
        <taxon>Bacilli</taxon>
        <taxon>Bacillales</taxon>
        <taxon>Paenibacillaceae</taxon>
        <taxon>Fontibacillus</taxon>
    </lineage>
</organism>
<dbReference type="GO" id="GO:0016705">
    <property type="term" value="F:oxidoreductase activity, acting on paired donors, with incorporation or reduction of molecular oxygen"/>
    <property type="evidence" value="ECO:0007669"/>
    <property type="project" value="UniProtKB-ARBA"/>
</dbReference>
<keyword evidence="2" id="KW-0479">Metal-binding</keyword>
<dbReference type="Gene3D" id="2.102.10.10">
    <property type="entry name" value="Rieske [2Fe-2S] iron-sulphur domain"/>
    <property type="match status" value="1"/>
</dbReference>
<name>A0A1G7U5U6_9BACL</name>
<keyword evidence="3" id="KW-0408">Iron</keyword>
<dbReference type="Gene3D" id="3.50.50.60">
    <property type="entry name" value="FAD/NAD(P)-binding domain"/>
    <property type="match status" value="1"/>
</dbReference>
<dbReference type="PANTHER" id="PTHR13847:SF274">
    <property type="entry name" value="RIESKE 2FE-2S IRON-SULFUR PROTEIN YHFW-RELATED"/>
    <property type="match status" value="1"/>
</dbReference>
<dbReference type="Gene3D" id="3.30.9.10">
    <property type="entry name" value="D-Amino Acid Oxidase, subunit A, domain 2"/>
    <property type="match status" value="1"/>
</dbReference>
<dbReference type="Pfam" id="PF01266">
    <property type="entry name" value="DAO"/>
    <property type="match status" value="1"/>
</dbReference>
<dbReference type="GO" id="GO:0004497">
    <property type="term" value="F:monooxygenase activity"/>
    <property type="evidence" value="ECO:0007669"/>
    <property type="project" value="UniProtKB-ARBA"/>
</dbReference>
<gene>
    <name evidence="7" type="ORF">SAMN04488542_14217</name>
</gene>
<dbReference type="InterPro" id="IPR038010">
    <property type="entry name" value="YhfW_C"/>
</dbReference>
<dbReference type="GO" id="GO:0046872">
    <property type="term" value="F:metal ion binding"/>
    <property type="evidence" value="ECO:0007669"/>
    <property type="project" value="UniProtKB-KW"/>
</dbReference>
<dbReference type="STRING" id="670482.SAMN04488542_14217"/>
<dbReference type="SUPFAM" id="SSF51971">
    <property type="entry name" value="Nucleotide-binding domain"/>
    <property type="match status" value="1"/>
</dbReference>
<evidence type="ECO:0000313" key="7">
    <source>
        <dbReference type="EMBL" id="SDG42784.1"/>
    </source>
</evidence>
<dbReference type="OrthoDB" id="9767869at2"/>
<evidence type="ECO:0000259" key="6">
    <source>
        <dbReference type="PROSITE" id="PS51296"/>
    </source>
</evidence>